<dbReference type="SUPFAM" id="SSF54236">
    <property type="entry name" value="Ubiquitin-like"/>
    <property type="match status" value="1"/>
</dbReference>
<dbReference type="Gene3D" id="3.10.20.90">
    <property type="entry name" value="Phosphatidylinositol 3-kinase Catalytic Subunit, Chain A, domain 1"/>
    <property type="match status" value="1"/>
</dbReference>
<dbReference type="GO" id="GO:0006511">
    <property type="term" value="P:ubiquitin-dependent protein catabolic process"/>
    <property type="evidence" value="ECO:0007669"/>
    <property type="project" value="TreeGrafter"/>
</dbReference>
<dbReference type="eggNOG" id="KOG0010">
    <property type="taxonomic scope" value="Eukaryota"/>
</dbReference>
<dbReference type="InterPro" id="IPR009060">
    <property type="entry name" value="UBA-like_sf"/>
</dbReference>
<dbReference type="FunCoup" id="B4NIC6">
    <property type="interactions" value="115"/>
</dbReference>
<dbReference type="PhylomeDB" id="B4NIC6"/>
<sequence>MNCLKTINITAKGRGREATVSLRQNELIRNLRALVAVRFELAIDRIVLVFGGHVLSDVGSIDHHGITSGVTVHVVCRQLPDPNRKVLNFGKNYESDRKSRNSTYFKQMLDDPNILRESLQSDPRIGRIIEENASFRHYLSSDRNLREVISLSFSPARQELGRRRDLYIFRMESIPGGHKMLDRLNNHMREIYENSVAMSYQQLAKSSNSKSSDENPQRGRENNEPLPNPWLSQPRPMTDMEMNIQTIQYLPQRFKSQWQSSAGSARGLPDGHVCCHLSSDETLEETVQKEQDQNQLEEEREQEPGSSTSKGTSTLNMIDFLSCNETRCEQRYQSQLHELCRMGYSDRKRNICALLISQGDVRSATKLLDHWNR</sequence>
<dbReference type="PANTHER" id="PTHR10677">
    <property type="entry name" value="UBIQUILIN"/>
    <property type="match status" value="1"/>
</dbReference>
<dbReference type="OrthoDB" id="10016665at2759"/>
<dbReference type="OMA" id="TVHVVCR"/>
<dbReference type="AlphaFoldDB" id="B4NIC6"/>
<feature type="domain" description="Ubiquitin-like" evidence="2">
    <location>
        <begin position="7"/>
        <end position="78"/>
    </location>
</feature>
<dbReference type="InterPro" id="IPR029071">
    <property type="entry name" value="Ubiquitin-like_domsf"/>
</dbReference>
<dbReference type="KEGG" id="dwi:6650113"/>
<evidence type="ECO:0000259" key="2">
    <source>
        <dbReference type="PROSITE" id="PS50053"/>
    </source>
</evidence>
<dbReference type="GO" id="GO:0005829">
    <property type="term" value="C:cytosol"/>
    <property type="evidence" value="ECO:0007669"/>
    <property type="project" value="TreeGrafter"/>
</dbReference>
<keyword evidence="4" id="KW-1185">Reference proteome</keyword>
<proteinExistence type="predicted"/>
<dbReference type="SMART" id="SM00213">
    <property type="entry name" value="UBQ"/>
    <property type="match status" value="1"/>
</dbReference>
<dbReference type="Pfam" id="PF00240">
    <property type="entry name" value="ubiquitin"/>
    <property type="match status" value="1"/>
</dbReference>
<accession>B4NIC6</accession>
<dbReference type="InterPro" id="IPR000626">
    <property type="entry name" value="Ubiquitin-like_dom"/>
</dbReference>
<evidence type="ECO:0000313" key="3">
    <source>
        <dbReference type="EMBL" id="EDW83708.1"/>
    </source>
</evidence>
<feature type="region of interest" description="Disordered" evidence="1">
    <location>
        <begin position="202"/>
        <end position="236"/>
    </location>
</feature>
<dbReference type="Pfam" id="PF23195">
    <property type="entry name" value="UBQLN1"/>
    <property type="match status" value="1"/>
</dbReference>
<dbReference type="Proteomes" id="UP000007798">
    <property type="component" value="Unassembled WGS sequence"/>
</dbReference>
<evidence type="ECO:0000313" key="4">
    <source>
        <dbReference type="Proteomes" id="UP000007798"/>
    </source>
</evidence>
<reference evidence="3 4" key="1">
    <citation type="journal article" date="2007" name="Nature">
        <title>Evolution of genes and genomes on the Drosophila phylogeny.</title>
        <authorList>
            <consortium name="Drosophila 12 Genomes Consortium"/>
            <person name="Clark A.G."/>
            <person name="Eisen M.B."/>
            <person name="Smith D.R."/>
            <person name="Bergman C.M."/>
            <person name="Oliver B."/>
            <person name="Markow T.A."/>
            <person name="Kaufman T.C."/>
            <person name="Kellis M."/>
            <person name="Gelbart W."/>
            <person name="Iyer V.N."/>
            <person name="Pollard D.A."/>
            <person name="Sackton T.B."/>
            <person name="Larracuente A.M."/>
            <person name="Singh N.D."/>
            <person name="Abad J.P."/>
            <person name="Abt D.N."/>
            <person name="Adryan B."/>
            <person name="Aguade M."/>
            <person name="Akashi H."/>
            <person name="Anderson W.W."/>
            <person name="Aquadro C.F."/>
            <person name="Ardell D.H."/>
            <person name="Arguello R."/>
            <person name="Artieri C.G."/>
            <person name="Barbash D.A."/>
            <person name="Barker D."/>
            <person name="Barsanti P."/>
            <person name="Batterham P."/>
            <person name="Batzoglou S."/>
            <person name="Begun D."/>
            <person name="Bhutkar A."/>
            <person name="Blanco E."/>
            <person name="Bosak S.A."/>
            <person name="Bradley R.K."/>
            <person name="Brand A.D."/>
            <person name="Brent M.R."/>
            <person name="Brooks A.N."/>
            <person name="Brown R.H."/>
            <person name="Butlin R.K."/>
            <person name="Caggese C."/>
            <person name="Calvi B.R."/>
            <person name="Bernardo de Carvalho A."/>
            <person name="Caspi A."/>
            <person name="Castrezana S."/>
            <person name="Celniker S.E."/>
            <person name="Chang J.L."/>
            <person name="Chapple C."/>
            <person name="Chatterji S."/>
            <person name="Chinwalla A."/>
            <person name="Civetta A."/>
            <person name="Clifton S.W."/>
            <person name="Comeron J.M."/>
            <person name="Costello J.C."/>
            <person name="Coyne J.A."/>
            <person name="Daub J."/>
            <person name="David R.G."/>
            <person name="Delcher A.L."/>
            <person name="Delehaunty K."/>
            <person name="Do C.B."/>
            <person name="Ebling H."/>
            <person name="Edwards K."/>
            <person name="Eickbush T."/>
            <person name="Evans J.D."/>
            <person name="Filipski A."/>
            <person name="Findeiss S."/>
            <person name="Freyhult E."/>
            <person name="Fulton L."/>
            <person name="Fulton R."/>
            <person name="Garcia A.C."/>
            <person name="Gardiner A."/>
            <person name="Garfield D.A."/>
            <person name="Garvin B.E."/>
            <person name="Gibson G."/>
            <person name="Gilbert D."/>
            <person name="Gnerre S."/>
            <person name="Godfrey J."/>
            <person name="Good R."/>
            <person name="Gotea V."/>
            <person name="Gravely B."/>
            <person name="Greenberg A.J."/>
            <person name="Griffiths-Jones S."/>
            <person name="Gross S."/>
            <person name="Guigo R."/>
            <person name="Gustafson E.A."/>
            <person name="Haerty W."/>
            <person name="Hahn M.W."/>
            <person name="Halligan D.L."/>
            <person name="Halpern A.L."/>
            <person name="Halter G.M."/>
            <person name="Han M.V."/>
            <person name="Heger A."/>
            <person name="Hillier L."/>
            <person name="Hinrichs A.S."/>
            <person name="Holmes I."/>
            <person name="Hoskins R.A."/>
            <person name="Hubisz M.J."/>
            <person name="Hultmark D."/>
            <person name="Huntley M.A."/>
            <person name="Jaffe D.B."/>
            <person name="Jagadeeshan S."/>
            <person name="Jeck W.R."/>
            <person name="Johnson J."/>
            <person name="Jones C.D."/>
            <person name="Jordan W.C."/>
            <person name="Karpen G.H."/>
            <person name="Kataoka E."/>
            <person name="Keightley P.D."/>
            <person name="Kheradpour P."/>
            <person name="Kirkness E.F."/>
            <person name="Koerich L.B."/>
            <person name="Kristiansen K."/>
            <person name="Kudrna D."/>
            <person name="Kulathinal R.J."/>
            <person name="Kumar S."/>
            <person name="Kwok R."/>
            <person name="Lander E."/>
            <person name="Langley C.H."/>
            <person name="Lapoint R."/>
            <person name="Lazzaro B.P."/>
            <person name="Lee S.J."/>
            <person name="Levesque L."/>
            <person name="Li R."/>
            <person name="Lin C.F."/>
            <person name="Lin M.F."/>
            <person name="Lindblad-Toh K."/>
            <person name="Llopart A."/>
            <person name="Long M."/>
            <person name="Low L."/>
            <person name="Lozovsky E."/>
            <person name="Lu J."/>
            <person name="Luo M."/>
            <person name="Machado C.A."/>
            <person name="Makalowski W."/>
            <person name="Marzo M."/>
            <person name="Matsuda M."/>
            <person name="Matzkin L."/>
            <person name="McAllister B."/>
            <person name="McBride C.S."/>
            <person name="McKernan B."/>
            <person name="McKernan K."/>
            <person name="Mendez-Lago M."/>
            <person name="Minx P."/>
            <person name="Mollenhauer M.U."/>
            <person name="Montooth K."/>
            <person name="Mount S.M."/>
            <person name="Mu X."/>
            <person name="Myers E."/>
            <person name="Negre B."/>
            <person name="Newfeld S."/>
            <person name="Nielsen R."/>
            <person name="Noor M.A."/>
            <person name="O'Grady P."/>
            <person name="Pachter L."/>
            <person name="Papaceit M."/>
            <person name="Parisi M.J."/>
            <person name="Parisi M."/>
            <person name="Parts L."/>
            <person name="Pedersen J.S."/>
            <person name="Pesole G."/>
            <person name="Phillippy A.M."/>
            <person name="Ponting C.P."/>
            <person name="Pop M."/>
            <person name="Porcelli D."/>
            <person name="Powell J.R."/>
            <person name="Prohaska S."/>
            <person name="Pruitt K."/>
            <person name="Puig M."/>
            <person name="Quesneville H."/>
            <person name="Ram K.R."/>
            <person name="Rand D."/>
            <person name="Rasmussen M.D."/>
            <person name="Reed L.K."/>
            <person name="Reenan R."/>
            <person name="Reily A."/>
            <person name="Remington K.A."/>
            <person name="Rieger T.T."/>
            <person name="Ritchie M.G."/>
            <person name="Robin C."/>
            <person name="Rogers Y.H."/>
            <person name="Rohde C."/>
            <person name="Rozas J."/>
            <person name="Rubenfield M.J."/>
            <person name="Ruiz A."/>
            <person name="Russo S."/>
            <person name="Salzberg S.L."/>
            <person name="Sanchez-Gracia A."/>
            <person name="Saranga D.J."/>
            <person name="Sato H."/>
            <person name="Schaeffer S.W."/>
            <person name="Schatz M.C."/>
            <person name="Schlenke T."/>
            <person name="Schwartz R."/>
            <person name="Segarra C."/>
            <person name="Singh R.S."/>
            <person name="Sirot L."/>
            <person name="Sirota M."/>
            <person name="Sisneros N.B."/>
            <person name="Smith C.D."/>
            <person name="Smith T.F."/>
            <person name="Spieth J."/>
            <person name="Stage D.E."/>
            <person name="Stark A."/>
            <person name="Stephan W."/>
            <person name="Strausberg R.L."/>
            <person name="Strempel S."/>
            <person name="Sturgill D."/>
            <person name="Sutton G."/>
            <person name="Sutton G.G."/>
            <person name="Tao W."/>
            <person name="Teichmann S."/>
            <person name="Tobari Y.N."/>
            <person name="Tomimura Y."/>
            <person name="Tsolas J.M."/>
            <person name="Valente V.L."/>
            <person name="Venter E."/>
            <person name="Venter J.C."/>
            <person name="Vicario S."/>
            <person name="Vieira F.G."/>
            <person name="Vilella A.J."/>
            <person name="Villasante A."/>
            <person name="Walenz B."/>
            <person name="Wang J."/>
            <person name="Wasserman M."/>
            <person name="Watts T."/>
            <person name="Wilson D."/>
            <person name="Wilson R.K."/>
            <person name="Wing R.A."/>
            <person name="Wolfner M.F."/>
            <person name="Wong A."/>
            <person name="Wong G.K."/>
            <person name="Wu C.I."/>
            <person name="Wu G."/>
            <person name="Yamamoto D."/>
            <person name="Yang H.P."/>
            <person name="Yang S.P."/>
            <person name="Yorke J.A."/>
            <person name="Yoshida K."/>
            <person name="Zdobnov E."/>
            <person name="Zhang P."/>
            <person name="Zhang Y."/>
            <person name="Zimin A.V."/>
            <person name="Baldwin J."/>
            <person name="Abdouelleil A."/>
            <person name="Abdulkadir J."/>
            <person name="Abebe A."/>
            <person name="Abera B."/>
            <person name="Abreu J."/>
            <person name="Acer S.C."/>
            <person name="Aftuck L."/>
            <person name="Alexander A."/>
            <person name="An P."/>
            <person name="Anderson E."/>
            <person name="Anderson S."/>
            <person name="Arachi H."/>
            <person name="Azer M."/>
            <person name="Bachantsang P."/>
            <person name="Barry A."/>
            <person name="Bayul T."/>
            <person name="Berlin A."/>
            <person name="Bessette D."/>
            <person name="Bloom T."/>
            <person name="Blye J."/>
            <person name="Boguslavskiy L."/>
            <person name="Bonnet C."/>
            <person name="Boukhgalter B."/>
            <person name="Bourzgui I."/>
            <person name="Brown A."/>
            <person name="Cahill P."/>
            <person name="Channer S."/>
            <person name="Cheshatsang Y."/>
            <person name="Chuda L."/>
            <person name="Citroen M."/>
            <person name="Collymore A."/>
            <person name="Cooke P."/>
            <person name="Costello M."/>
            <person name="D'Aco K."/>
            <person name="Daza R."/>
            <person name="De Haan G."/>
            <person name="DeGray S."/>
            <person name="DeMaso C."/>
            <person name="Dhargay N."/>
            <person name="Dooley K."/>
            <person name="Dooley E."/>
            <person name="Doricent M."/>
            <person name="Dorje P."/>
            <person name="Dorjee K."/>
            <person name="Dupes A."/>
            <person name="Elong R."/>
            <person name="Falk J."/>
            <person name="Farina A."/>
            <person name="Faro S."/>
            <person name="Ferguson D."/>
            <person name="Fisher S."/>
            <person name="Foley C.D."/>
            <person name="Franke A."/>
            <person name="Friedrich D."/>
            <person name="Gadbois L."/>
            <person name="Gearin G."/>
            <person name="Gearin C.R."/>
            <person name="Giannoukos G."/>
            <person name="Goode T."/>
            <person name="Graham J."/>
            <person name="Grandbois E."/>
            <person name="Grewal S."/>
            <person name="Gyaltsen K."/>
            <person name="Hafez N."/>
            <person name="Hagos B."/>
            <person name="Hall J."/>
            <person name="Henson C."/>
            <person name="Hollinger A."/>
            <person name="Honan T."/>
            <person name="Huard M.D."/>
            <person name="Hughes L."/>
            <person name="Hurhula B."/>
            <person name="Husby M.E."/>
            <person name="Kamat A."/>
            <person name="Kanga B."/>
            <person name="Kashin S."/>
            <person name="Khazanovich D."/>
            <person name="Kisner P."/>
            <person name="Lance K."/>
            <person name="Lara M."/>
            <person name="Lee W."/>
            <person name="Lennon N."/>
            <person name="Letendre F."/>
            <person name="LeVine R."/>
            <person name="Lipovsky A."/>
            <person name="Liu X."/>
            <person name="Liu J."/>
            <person name="Liu S."/>
            <person name="Lokyitsang T."/>
            <person name="Lokyitsang Y."/>
            <person name="Lubonja R."/>
            <person name="Lui A."/>
            <person name="MacDonald P."/>
            <person name="Magnisalis V."/>
            <person name="Maru K."/>
            <person name="Matthews C."/>
            <person name="McCusker W."/>
            <person name="McDonough S."/>
            <person name="Mehta T."/>
            <person name="Meldrim J."/>
            <person name="Meneus L."/>
            <person name="Mihai O."/>
            <person name="Mihalev A."/>
            <person name="Mihova T."/>
            <person name="Mittelman R."/>
            <person name="Mlenga V."/>
            <person name="Montmayeur A."/>
            <person name="Mulrain L."/>
            <person name="Navidi A."/>
            <person name="Naylor J."/>
            <person name="Negash T."/>
            <person name="Nguyen T."/>
            <person name="Nguyen N."/>
            <person name="Nicol R."/>
            <person name="Norbu C."/>
            <person name="Norbu N."/>
            <person name="Novod N."/>
            <person name="O'Neill B."/>
            <person name="Osman S."/>
            <person name="Markiewicz E."/>
            <person name="Oyono O.L."/>
            <person name="Patti C."/>
            <person name="Phunkhang P."/>
            <person name="Pierre F."/>
            <person name="Priest M."/>
            <person name="Raghuraman S."/>
            <person name="Rege F."/>
            <person name="Reyes R."/>
            <person name="Rise C."/>
            <person name="Rogov P."/>
            <person name="Ross K."/>
            <person name="Ryan E."/>
            <person name="Settipalli S."/>
            <person name="Shea T."/>
            <person name="Sherpa N."/>
            <person name="Shi L."/>
            <person name="Shih D."/>
            <person name="Sparrow T."/>
            <person name="Spaulding J."/>
            <person name="Stalker J."/>
            <person name="Stange-Thomann N."/>
            <person name="Stavropoulos S."/>
            <person name="Stone C."/>
            <person name="Strader C."/>
            <person name="Tesfaye S."/>
            <person name="Thomson T."/>
            <person name="Thoulutsang Y."/>
            <person name="Thoulutsang D."/>
            <person name="Topham K."/>
            <person name="Topping I."/>
            <person name="Tsamla T."/>
            <person name="Vassiliev H."/>
            <person name="Vo A."/>
            <person name="Wangchuk T."/>
            <person name="Wangdi T."/>
            <person name="Weiand M."/>
            <person name="Wilkinson J."/>
            <person name="Wilson A."/>
            <person name="Yadav S."/>
            <person name="Young G."/>
            <person name="Yu Q."/>
            <person name="Zembek L."/>
            <person name="Zhong D."/>
            <person name="Zimmer A."/>
            <person name="Zwirko Z."/>
            <person name="Jaffe D.B."/>
            <person name="Alvarez P."/>
            <person name="Brockman W."/>
            <person name="Butler J."/>
            <person name="Chin C."/>
            <person name="Gnerre S."/>
            <person name="Grabherr M."/>
            <person name="Kleber M."/>
            <person name="Mauceli E."/>
            <person name="MacCallum I."/>
        </authorList>
    </citation>
    <scope>NUCLEOTIDE SEQUENCE [LARGE SCALE GENOMIC DNA]</scope>
    <source>
        <strain evidence="4">Tucson 14030-0811.24</strain>
    </source>
</reference>
<gene>
    <name evidence="3" type="primary">Dwil\GK13535</name>
    <name evidence="3" type="ORF">Dwil_GK13535</name>
</gene>
<dbReference type="EMBL" id="CH964272">
    <property type="protein sequence ID" value="EDW83708.1"/>
    <property type="molecule type" value="Genomic_DNA"/>
</dbReference>
<dbReference type="PROSITE" id="PS50053">
    <property type="entry name" value="UBIQUITIN_2"/>
    <property type="match status" value="1"/>
</dbReference>
<dbReference type="HOGENOM" id="CLU_804786_0_0_1"/>
<evidence type="ECO:0000256" key="1">
    <source>
        <dbReference type="SAM" id="MobiDB-lite"/>
    </source>
</evidence>
<dbReference type="SUPFAM" id="SSF46934">
    <property type="entry name" value="UBA-like"/>
    <property type="match status" value="1"/>
</dbReference>
<dbReference type="InParanoid" id="B4NIC6"/>
<feature type="region of interest" description="Disordered" evidence="1">
    <location>
        <begin position="282"/>
        <end position="313"/>
    </location>
</feature>
<name>B4NIC6_DROWI</name>
<dbReference type="GO" id="GO:0031593">
    <property type="term" value="F:polyubiquitin modification-dependent protein binding"/>
    <property type="evidence" value="ECO:0007669"/>
    <property type="project" value="TreeGrafter"/>
</dbReference>
<feature type="compositionally biased region" description="Basic and acidic residues" evidence="1">
    <location>
        <begin position="211"/>
        <end position="223"/>
    </location>
</feature>
<dbReference type="PANTHER" id="PTHR10677:SF3">
    <property type="entry name" value="FI07626P-RELATED"/>
    <property type="match status" value="1"/>
</dbReference>
<dbReference type="STRING" id="7260.B4NIC6"/>
<organism evidence="3 4">
    <name type="scientific">Drosophila willistoni</name>
    <name type="common">Fruit fly</name>
    <dbReference type="NCBI Taxonomy" id="7260"/>
    <lineage>
        <taxon>Eukaryota</taxon>
        <taxon>Metazoa</taxon>
        <taxon>Ecdysozoa</taxon>
        <taxon>Arthropoda</taxon>
        <taxon>Hexapoda</taxon>
        <taxon>Insecta</taxon>
        <taxon>Pterygota</taxon>
        <taxon>Neoptera</taxon>
        <taxon>Endopterygota</taxon>
        <taxon>Diptera</taxon>
        <taxon>Brachycera</taxon>
        <taxon>Muscomorpha</taxon>
        <taxon>Ephydroidea</taxon>
        <taxon>Drosophilidae</taxon>
        <taxon>Drosophila</taxon>
        <taxon>Sophophora</taxon>
    </lineage>
</organism>
<dbReference type="InterPro" id="IPR015496">
    <property type="entry name" value="Ubiquilin"/>
</dbReference>
<feature type="compositionally biased region" description="Polar residues" evidence="1">
    <location>
        <begin position="304"/>
        <end position="313"/>
    </location>
</feature>
<protein>
    <recommendedName>
        <fullName evidence="2">Ubiquitin-like domain-containing protein</fullName>
    </recommendedName>
</protein>
<dbReference type="Gene3D" id="1.10.8.10">
    <property type="entry name" value="DNA helicase RuvA subunit, C-terminal domain"/>
    <property type="match status" value="1"/>
</dbReference>